<keyword evidence="1" id="KW-0175">Coiled coil</keyword>
<dbReference type="SMART" id="SM00091">
    <property type="entry name" value="PAS"/>
    <property type="match status" value="1"/>
</dbReference>
<evidence type="ECO:0000313" key="6">
    <source>
        <dbReference type="Proteomes" id="UP000233387"/>
    </source>
</evidence>
<reference evidence="5 6" key="1">
    <citation type="submission" date="2017-06" db="EMBL/GenBank/DDBJ databases">
        <title>Raineya orbicola gen. nov., sp. nov. a slightly thermophilic bacterium of the phylum Bacteroidetes and the description of Raineyaceae fam. nov.</title>
        <authorList>
            <person name="Albuquerque L."/>
            <person name="Polonia A.R.M."/>
            <person name="Barroso C."/>
            <person name="Froufe H.J.C."/>
            <person name="Lage O."/>
            <person name="Lobo-Da-Cunha A."/>
            <person name="Egas C."/>
            <person name="Da Costa M.S."/>
        </authorList>
    </citation>
    <scope>NUCLEOTIDE SEQUENCE [LARGE SCALE GENOMIC DNA]</scope>
    <source>
        <strain evidence="5 6">SPSPC-11</strain>
    </source>
</reference>
<dbReference type="Gene3D" id="3.30.450.20">
    <property type="entry name" value="PAS domain"/>
    <property type="match status" value="2"/>
</dbReference>
<dbReference type="InterPro" id="IPR003018">
    <property type="entry name" value="GAF"/>
</dbReference>
<keyword evidence="2" id="KW-0812">Transmembrane</keyword>
<evidence type="ECO:0000256" key="1">
    <source>
        <dbReference type="SAM" id="Coils"/>
    </source>
</evidence>
<gene>
    <name evidence="5" type="ORF">Rain11_2211</name>
</gene>
<dbReference type="PROSITE" id="PS50113">
    <property type="entry name" value="PAC"/>
    <property type="match status" value="1"/>
</dbReference>
<evidence type="ECO:0000256" key="2">
    <source>
        <dbReference type="SAM" id="Phobius"/>
    </source>
</evidence>
<dbReference type="CDD" id="cd06225">
    <property type="entry name" value="HAMP"/>
    <property type="match status" value="1"/>
</dbReference>
<sequence length="866" mass="99565">MARKNIIFNFFTSPSYALRRKIVGGLFLVFALFALATSLFLLRMSQLTERKNYLISIAYPSQEQLEALKGYVAQTNSALQNQLIYRNPLFASERENIWSYFIKATTDTLARYEKEWKLLEDRTDYATLLTDLEKLKRYQRSISRIVEEQEREGGSFTGGNFNTSDTTRVNITEEQQEATFDSKSAFVNTDVEASIEGIEIVRGKETQGFETTSGEKMDAERFVVLSENAKQLYQRQILEITQKIYTDIDRLIKGRKEQIRLEREYLDLHNNLLIIAGVLFVLLMIAVVYWLGKNINQKIYKRLQEVDEYLLSLSEGDLPKVQWQGEKDETLPILRKIEKLTYELSQTQELAKQIGQGNFETQLHVFDDKGVLGTAFLQMQEGLKNVSEQENIRNWLNEGLTLFADILRDTENPQKLYDNLVRNAVKYVKGQYGGIYIISSNESETPYLELKSAYALDKKKYIKQQIYVGQGLVGQCWQEGESIYLLKVPKDYVHIASGLGEEAPRSILLVPIKIGNEVFGVLEVASLNLLTETEKNFLEVIAEDIASAIYSIKSNEETRLLLASSSQEIEQMSAQKVAMEQSMAQLIADREALEQRNADMAAFVQAIQKATIVTELDRHGYFIDVNDNFLEITGYSRREVIGQHRSFYAPKDSDPAEFSLVWAQLSQGNYVEKVIKRLRKNGSEIWMRASFFPMLDKDGNLQKVTCVCTDITSKMLQEVRDQENQKTAGFKNTVLEHSFLVFETDNHLHIKDMNEYAINDLKIAKLDYIGHHIDEVILGRWDYKSLLAELENRSIAEGLVVLKTADFGFRYVKMVIASVKDKKGEIESIFWVGTDITESKVKEIQLEDKVKYLERKLQVLEEKKQQ</sequence>
<accession>A0A2N3I9V6</accession>
<dbReference type="SUPFAM" id="SSF55781">
    <property type="entry name" value="GAF domain-like"/>
    <property type="match status" value="1"/>
</dbReference>
<feature type="transmembrane region" description="Helical" evidence="2">
    <location>
        <begin position="22"/>
        <end position="42"/>
    </location>
</feature>
<dbReference type="RefSeq" id="WP_101359476.1">
    <property type="nucleotide sequence ID" value="NZ_NKXO01000039.1"/>
</dbReference>
<dbReference type="PANTHER" id="PTHR44757">
    <property type="entry name" value="DIGUANYLATE CYCLASE DGCP"/>
    <property type="match status" value="1"/>
</dbReference>
<evidence type="ECO:0000313" key="5">
    <source>
        <dbReference type="EMBL" id="PKQ67048.1"/>
    </source>
</evidence>
<dbReference type="CDD" id="cd00130">
    <property type="entry name" value="PAS"/>
    <property type="match status" value="1"/>
</dbReference>
<feature type="coiled-coil region" evidence="1">
    <location>
        <begin position="562"/>
        <end position="596"/>
    </location>
</feature>
<keyword evidence="6" id="KW-1185">Reference proteome</keyword>
<feature type="domain" description="PAS" evidence="3">
    <location>
        <begin position="616"/>
        <end position="652"/>
    </location>
</feature>
<evidence type="ECO:0000259" key="4">
    <source>
        <dbReference type="PROSITE" id="PS50113"/>
    </source>
</evidence>
<dbReference type="Gene3D" id="3.30.450.40">
    <property type="match status" value="1"/>
</dbReference>
<dbReference type="InterPro" id="IPR001610">
    <property type="entry name" value="PAC"/>
</dbReference>
<evidence type="ECO:0000259" key="3">
    <source>
        <dbReference type="PROSITE" id="PS50112"/>
    </source>
</evidence>
<dbReference type="InterPro" id="IPR035965">
    <property type="entry name" value="PAS-like_dom_sf"/>
</dbReference>
<dbReference type="PANTHER" id="PTHR44757:SF2">
    <property type="entry name" value="BIOFILM ARCHITECTURE MAINTENANCE PROTEIN MBAA"/>
    <property type="match status" value="1"/>
</dbReference>
<dbReference type="Pfam" id="PF13426">
    <property type="entry name" value="PAS_9"/>
    <property type="match status" value="2"/>
</dbReference>
<protein>
    <submittedName>
        <fullName evidence="5">PAS domain S-box protein</fullName>
    </submittedName>
</protein>
<keyword evidence="2" id="KW-1133">Transmembrane helix</keyword>
<proteinExistence type="predicted"/>
<dbReference type="SMART" id="SM00086">
    <property type="entry name" value="PAC"/>
    <property type="match status" value="2"/>
</dbReference>
<name>A0A2N3I9V6_9BACT</name>
<comment type="caution">
    <text evidence="5">The sequence shown here is derived from an EMBL/GenBank/DDBJ whole genome shotgun (WGS) entry which is preliminary data.</text>
</comment>
<dbReference type="PROSITE" id="PS50112">
    <property type="entry name" value="PAS"/>
    <property type="match status" value="1"/>
</dbReference>
<dbReference type="InterPro" id="IPR029016">
    <property type="entry name" value="GAF-like_dom_sf"/>
</dbReference>
<dbReference type="SUPFAM" id="SSF55785">
    <property type="entry name" value="PYP-like sensor domain (PAS domain)"/>
    <property type="match status" value="2"/>
</dbReference>
<keyword evidence="2" id="KW-0472">Membrane</keyword>
<dbReference type="Pfam" id="PF13185">
    <property type="entry name" value="GAF_2"/>
    <property type="match status" value="1"/>
</dbReference>
<feature type="domain" description="PAC" evidence="4">
    <location>
        <begin position="669"/>
        <end position="723"/>
    </location>
</feature>
<dbReference type="NCBIfam" id="TIGR00229">
    <property type="entry name" value="sensory_box"/>
    <property type="match status" value="1"/>
</dbReference>
<feature type="transmembrane region" description="Helical" evidence="2">
    <location>
        <begin position="272"/>
        <end position="292"/>
    </location>
</feature>
<dbReference type="InterPro" id="IPR000700">
    <property type="entry name" value="PAS-assoc_C"/>
</dbReference>
<dbReference type="EMBL" id="NKXO01000039">
    <property type="protein sequence ID" value="PKQ67048.1"/>
    <property type="molecule type" value="Genomic_DNA"/>
</dbReference>
<organism evidence="5 6">
    <name type="scientific">Raineya orbicola</name>
    <dbReference type="NCBI Taxonomy" id="2016530"/>
    <lineage>
        <taxon>Bacteria</taxon>
        <taxon>Pseudomonadati</taxon>
        <taxon>Bacteroidota</taxon>
        <taxon>Cytophagia</taxon>
        <taxon>Cytophagales</taxon>
        <taxon>Raineyaceae</taxon>
        <taxon>Raineya</taxon>
    </lineage>
</organism>
<dbReference type="SMART" id="SM00065">
    <property type="entry name" value="GAF"/>
    <property type="match status" value="1"/>
</dbReference>
<dbReference type="InterPro" id="IPR052155">
    <property type="entry name" value="Biofilm_reg_signaling"/>
</dbReference>
<dbReference type="Proteomes" id="UP000233387">
    <property type="component" value="Unassembled WGS sequence"/>
</dbReference>
<dbReference type="AlphaFoldDB" id="A0A2N3I9V6"/>
<dbReference type="OrthoDB" id="1120715at2"/>
<dbReference type="InterPro" id="IPR000014">
    <property type="entry name" value="PAS"/>
</dbReference>